<evidence type="ECO:0000313" key="2">
    <source>
        <dbReference type="EMBL" id="JAP92338.1"/>
    </source>
</evidence>
<dbReference type="Pfam" id="PF02089">
    <property type="entry name" value="Palm_thioest"/>
    <property type="match status" value="1"/>
</dbReference>
<accession>A0A146K7I3</accession>
<dbReference type="PANTHER" id="PTHR11247">
    <property type="entry name" value="PALMITOYL-PROTEIN THIOESTERASE/DOLICHYLDIPHOSPHATASE 1"/>
    <property type="match status" value="1"/>
</dbReference>
<reference evidence="2" key="1">
    <citation type="submission" date="2015-07" db="EMBL/GenBank/DDBJ databases">
        <title>Adaptation to a free-living lifestyle via gene acquisitions in the diplomonad Trepomonas sp. PC1.</title>
        <authorList>
            <person name="Xu F."/>
            <person name="Jerlstrom-Hultqvist J."/>
            <person name="Kolisko M."/>
            <person name="Simpson A.G.B."/>
            <person name="Roger A.J."/>
            <person name="Svard S.G."/>
            <person name="Andersson J.O."/>
        </authorList>
    </citation>
    <scope>NUCLEOTIDE SEQUENCE</scope>
    <source>
        <strain evidence="2">PC1</strain>
    </source>
</reference>
<keyword evidence="1" id="KW-0378">Hydrolase</keyword>
<protein>
    <submittedName>
        <fullName evidence="2">Palmitoyl-protein thioesterase</fullName>
    </submittedName>
</protein>
<dbReference type="Gene3D" id="3.40.50.1820">
    <property type="entry name" value="alpha/beta hydrolase"/>
    <property type="match status" value="1"/>
</dbReference>
<proteinExistence type="predicted"/>
<dbReference type="EMBL" id="GDID01004268">
    <property type="protein sequence ID" value="JAP92338.1"/>
    <property type="molecule type" value="Transcribed_RNA"/>
</dbReference>
<dbReference type="GO" id="GO:0016790">
    <property type="term" value="F:thiolester hydrolase activity"/>
    <property type="evidence" value="ECO:0007669"/>
    <property type="project" value="TreeGrafter"/>
</dbReference>
<dbReference type="PANTHER" id="PTHR11247:SF8">
    <property type="entry name" value="PALMITOYL-PROTEIN THIOESTERASE 1"/>
    <property type="match status" value="1"/>
</dbReference>
<gene>
    <name evidence="2" type="ORF">TPC1_15753</name>
</gene>
<sequence length="287" mass="32815">MFNLIITLLDNLPIVYMHGLTQSASKGDLMLSYIKDQIPDAYILNCEVGNGGRDSIFMPIADQVEELATCINNDKMTHKGFIAFGYSQGGYLLRSYIQKYNHIKAPAKRFVGMANPLGGFFCGFHEDCYGFGIFPIIVQWLEPEIAYSHFMQNLVGPSNYWKDPSHMDAYIEGASHLPHLDNLKDYDEQQKINFMSVDQFILFGSPNDGAISPWKSAFFGFYQDDDTNIIDYWQRPDFHADNFGLKSMHNQGRIKTFISGLQHSEYCEPKAENFIKEQVAPWLRLAK</sequence>
<dbReference type="SUPFAM" id="SSF53474">
    <property type="entry name" value="alpha/beta-Hydrolases"/>
    <property type="match status" value="1"/>
</dbReference>
<organism evidence="2">
    <name type="scientific">Trepomonas sp. PC1</name>
    <dbReference type="NCBI Taxonomy" id="1076344"/>
    <lineage>
        <taxon>Eukaryota</taxon>
        <taxon>Metamonada</taxon>
        <taxon>Diplomonadida</taxon>
        <taxon>Hexamitidae</taxon>
        <taxon>Hexamitinae</taxon>
        <taxon>Trepomonas</taxon>
    </lineage>
</organism>
<evidence type="ECO:0000256" key="1">
    <source>
        <dbReference type="ARBA" id="ARBA00022801"/>
    </source>
</evidence>
<dbReference type="InterPro" id="IPR029058">
    <property type="entry name" value="AB_hydrolase_fold"/>
</dbReference>
<dbReference type="AlphaFoldDB" id="A0A146K7I3"/>
<name>A0A146K7I3_9EUKA</name>
<dbReference type="GO" id="GO:0005764">
    <property type="term" value="C:lysosome"/>
    <property type="evidence" value="ECO:0007669"/>
    <property type="project" value="TreeGrafter"/>
</dbReference>